<evidence type="ECO:0000256" key="1">
    <source>
        <dbReference type="ARBA" id="ARBA00023125"/>
    </source>
</evidence>
<name>A0AA91IXI1_9MYCO</name>
<dbReference type="RefSeq" id="WP_065040790.1">
    <property type="nucleotide sequence ID" value="NZ_LZME01000093.1"/>
</dbReference>
<keyword evidence="1 2" id="KW-0238">DNA-binding</keyword>
<dbReference type="Proteomes" id="UP000093712">
    <property type="component" value="Unassembled WGS sequence"/>
</dbReference>
<sequence>MGAVLSRQAYFETGFEVLSELGYGGLKLAEVCNRLGVTTGSFYHYFTSWPVYTRDLVQHWLDERTLQHVEFVRAIPDPRQRLDSLIQIGLTLPHGAEAAIRSWSSADARVHAVQAEVDQQRFDILFESAQEVLHDKRQAQLFANWAIYLLIGYEQALLPRDASTFEWIAAQLLDALDSGRFATASDDTPGTSFTAS</sequence>
<dbReference type="EMBL" id="LZME01000093">
    <property type="protein sequence ID" value="OBK84438.1"/>
    <property type="molecule type" value="Genomic_DNA"/>
</dbReference>
<dbReference type="PROSITE" id="PS50977">
    <property type="entry name" value="HTH_TETR_2"/>
    <property type="match status" value="1"/>
</dbReference>
<protein>
    <submittedName>
        <fullName evidence="4">TetR family transcriptional regulator</fullName>
    </submittedName>
</protein>
<gene>
    <name evidence="4" type="ORF">A5649_04220</name>
</gene>
<dbReference type="Gene3D" id="1.10.357.10">
    <property type="entry name" value="Tetracycline Repressor, domain 2"/>
    <property type="match status" value="1"/>
</dbReference>
<accession>A0AA91IXI1</accession>
<reference evidence="4 5" key="1">
    <citation type="submission" date="2016-06" db="EMBL/GenBank/DDBJ databases">
        <authorList>
            <person name="Sutton G."/>
            <person name="Brinkac L."/>
            <person name="Sanka R."/>
            <person name="Adams M."/>
            <person name="Lau E."/>
            <person name="Garcia-Basteiro A."/>
            <person name="Lopez-Varela E."/>
            <person name="Palencia S."/>
        </authorList>
    </citation>
    <scope>NUCLEOTIDE SEQUENCE [LARGE SCALE GENOMIC DNA]</scope>
    <source>
        <strain evidence="4 5">1211594.5</strain>
    </source>
</reference>
<dbReference type="InterPro" id="IPR009057">
    <property type="entry name" value="Homeodomain-like_sf"/>
</dbReference>
<evidence type="ECO:0000313" key="5">
    <source>
        <dbReference type="Proteomes" id="UP000093712"/>
    </source>
</evidence>
<evidence type="ECO:0000313" key="4">
    <source>
        <dbReference type="EMBL" id="OBK84438.1"/>
    </source>
</evidence>
<dbReference type="GO" id="GO:0003677">
    <property type="term" value="F:DNA binding"/>
    <property type="evidence" value="ECO:0007669"/>
    <property type="project" value="UniProtKB-UniRule"/>
</dbReference>
<organism evidence="4 5">
    <name type="scientific">Mycolicibacter heraklionensis</name>
    <dbReference type="NCBI Taxonomy" id="512402"/>
    <lineage>
        <taxon>Bacteria</taxon>
        <taxon>Bacillati</taxon>
        <taxon>Actinomycetota</taxon>
        <taxon>Actinomycetes</taxon>
        <taxon>Mycobacteriales</taxon>
        <taxon>Mycobacteriaceae</taxon>
        <taxon>Mycolicibacter</taxon>
    </lineage>
</organism>
<proteinExistence type="predicted"/>
<dbReference type="AlphaFoldDB" id="A0AA91IXI1"/>
<evidence type="ECO:0000259" key="3">
    <source>
        <dbReference type="PROSITE" id="PS50977"/>
    </source>
</evidence>
<comment type="caution">
    <text evidence="4">The sequence shown here is derived from an EMBL/GenBank/DDBJ whole genome shotgun (WGS) entry which is preliminary data.</text>
</comment>
<feature type="domain" description="HTH tetR-type" evidence="3">
    <location>
        <begin position="4"/>
        <end position="64"/>
    </location>
</feature>
<evidence type="ECO:0000256" key="2">
    <source>
        <dbReference type="PROSITE-ProRule" id="PRU00335"/>
    </source>
</evidence>
<dbReference type="InterPro" id="IPR001647">
    <property type="entry name" value="HTH_TetR"/>
</dbReference>
<dbReference type="SUPFAM" id="SSF46689">
    <property type="entry name" value="Homeodomain-like"/>
    <property type="match status" value="1"/>
</dbReference>
<dbReference type="Pfam" id="PF00440">
    <property type="entry name" value="TetR_N"/>
    <property type="match status" value="1"/>
</dbReference>
<feature type="DNA-binding region" description="H-T-H motif" evidence="2">
    <location>
        <begin position="27"/>
        <end position="46"/>
    </location>
</feature>